<sequence length="503" mass="53075">MSDSTSQPQPSSPAPSSAEASPRYWCHHCGREVSIYMAPDPTCQVCNEQFIEELDADGGDDPRAFLSGGATNDTPSDDDVFNFFGGGAGTTSRRFQFTTEGLDPQEGEGGGDGGGGATMNAMLQSVLSSILSGAAGTGNNNNNNNTSNNDENEDNNTTTDNGNETTGQQQQRRTPMIFYSGMVDGNMQFRPIHLQTNTGDGQQQTEGGDNPTANAFFQFGSGQEGNDNEGETGRGEGRAGLTNNMAAIVQLISAMTGAPMDTAGLVGNPNDYVFSQGALDNIITQLMEQTGGRTAPPPAPEDVIDSLPKRVLSQQEFSDQVDCAVCKDEFNQSEMVIELPCQHLFHDDCIKPWLKMNGTCPVCRHSVLPESAGANVDHGGDNASGQDNNDGSSTNNNQSSPGGASSPNNPSTDSTSSSAAQQNNVNNLASTAFAWFTNNRPSTSTSTSSSSPSSWPANIPGAFTWGPGNSSNNNTSSHTNSQQQQQEDNNNEHLSTEMDLDLD</sequence>
<dbReference type="Gene3D" id="3.30.40.10">
    <property type="entry name" value="Zinc/RING finger domain, C3HC4 (zinc finger)"/>
    <property type="match status" value="1"/>
</dbReference>
<dbReference type="OMA" id="CNGQFVE"/>
<dbReference type="GO" id="GO:0008270">
    <property type="term" value="F:zinc ion binding"/>
    <property type="evidence" value="ECO:0007669"/>
    <property type="project" value="UniProtKB-KW"/>
</dbReference>
<dbReference type="FunFam" id="3.30.40.10:FF:000127">
    <property type="entry name" value="E3 ubiquitin-protein ligase RNF181"/>
    <property type="match status" value="1"/>
</dbReference>
<dbReference type="Pfam" id="PF14369">
    <property type="entry name" value="Zn_ribbon_19"/>
    <property type="match status" value="1"/>
</dbReference>
<dbReference type="STRING" id="4829.A0A163K2S2"/>
<evidence type="ECO:0000313" key="12">
    <source>
        <dbReference type="Proteomes" id="UP000078561"/>
    </source>
</evidence>
<dbReference type="PANTHER" id="PTHR15710:SF243">
    <property type="entry name" value="E3 UBIQUITIN-PROTEIN LIGASE PRAJA-2 ISOFORM X1"/>
    <property type="match status" value="1"/>
</dbReference>
<dbReference type="SMART" id="SM00184">
    <property type="entry name" value="RING"/>
    <property type="match status" value="1"/>
</dbReference>
<dbReference type="InterPro" id="IPR039525">
    <property type="entry name" value="RNF126-like_zinc-ribbon"/>
</dbReference>
<dbReference type="InterPro" id="IPR013083">
    <property type="entry name" value="Znf_RING/FYVE/PHD"/>
</dbReference>
<dbReference type="GO" id="GO:0061630">
    <property type="term" value="F:ubiquitin protein ligase activity"/>
    <property type="evidence" value="ECO:0007669"/>
    <property type="project" value="UniProtKB-EC"/>
</dbReference>
<feature type="compositionally biased region" description="Gly residues" evidence="9">
    <location>
        <begin position="107"/>
        <end position="117"/>
    </location>
</feature>
<dbReference type="GO" id="GO:0016567">
    <property type="term" value="P:protein ubiquitination"/>
    <property type="evidence" value="ECO:0007669"/>
    <property type="project" value="TreeGrafter"/>
</dbReference>
<feature type="compositionally biased region" description="Low complexity" evidence="9">
    <location>
        <begin position="441"/>
        <end position="454"/>
    </location>
</feature>
<dbReference type="Proteomes" id="UP000078561">
    <property type="component" value="Unassembled WGS sequence"/>
</dbReference>
<evidence type="ECO:0000256" key="8">
    <source>
        <dbReference type="PROSITE-ProRule" id="PRU00175"/>
    </source>
</evidence>
<feature type="domain" description="RING-type" evidence="10">
    <location>
        <begin position="323"/>
        <end position="364"/>
    </location>
</feature>
<evidence type="ECO:0000256" key="4">
    <source>
        <dbReference type="ARBA" id="ARBA00022723"/>
    </source>
</evidence>
<dbReference type="GO" id="GO:0005737">
    <property type="term" value="C:cytoplasm"/>
    <property type="evidence" value="ECO:0007669"/>
    <property type="project" value="TreeGrafter"/>
</dbReference>
<feature type="compositionally biased region" description="Low complexity" evidence="9">
    <location>
        <begin position="195"/>
        <end position="210"/>
    </location>
</feature>
<feature type="region of interest" description="Disordered" evidence="9">
    <location>
        <begin position="440"/>
        <end position="503"/>
    </location>
</feature>
<feature type="region of interest" description="Disordered" evidence="9">
    <location>
        <begin position="100"/>
        <end position="119"/>
    </location>
</feature>
<evidence type="ECO:0000256" key="7">
    <source>
        <dbReference type="ARBA" id="ARBA00022833"/>
    </source>
</evidence>
<evidence type="ECO:0000259" key="10">
    <source>
        <dbReference type="PROSITE" id="PS50089"/>
    </source>
</evidence>
<organism evidence="11">
    <name type="scientific">Absidia glauca</name>
    <name type="common">Pin mould</name>
    <dbReference type="NCBI Taxonomy" id="4829"/>
    <lineage>
        <taxon>Eukaryota</taxon>
        <taxon>Fungi</taxon>
        <taxon>Fungi incertae sedis</taxon>
        <taxon>Mucoromycota</taxon>
        <taxon>Mucoromycotina</taxon>
        <taxon>Mucoromycetes</taxon>
        <taxon>Mucorales</taxon>
        <taxon>Cunninghamellaceae</taxon>
        <taxon>Absidia</taxon>
    </lineage>
</organism>
<dbReference type="CDD" id="cd16667">
    <property type="entry name" value="RING-H2_RNF126-like"/>
    <property type="match status" value="1"/>
</dbReference>
<keyword evidence="12" id="KW-1185">Reference proteome</keyword>
<evidence type="ECO:0000256" key="5">
    <source>
        <dbReference type="ARBA" id="ARBA00022771"/>
    </source>
</evidence>
<feature type="region of interest" description="Disordered" evidence="9">
    <location>
        <begin position="132"/>
        <end position="174"/>
    </location>
</feature>
<feature type="compositionally biased region" description="Low complexity" evidence="9">
    <location>
        <begin position="137"/>
        <end position="166"/>
    </location>
</feature>
<name>A0A163K2S2_ABSGL</name>
<keyword evidence="7" id="KW-0862">Zinc</keyword>
<evidence type="ECO:0000256" key="2">
    <source>
        <dbReference type="ARBA" id="ARBA00012483"/>
    </source>
</evidence>
<feature type="compositionally biased region" description="Low complexity" evidence="9">
    <location>
        <begin position="469"/>
        <end position="488"/>
    </location>
</feature>
<evidence type="ECO:0000256" key="9">
    <source>
        <dbReference type="SAM" id="MobiDB-lite"/>
    </source>
</evidence>
<evidence type="ECO:0000256" key="3">
    <source>
        <dbReference type="ARBA" id="ARBA00022679"/>
    </source>
</evidence>
<dbReference type="SUPFAM" id="SSF57850">
    <property type="entry name" value="RING/U-box"/>
    <property type="match status" value="1"/>
</dbReference>
<feature type="region of interest" description="Disordered" evidence="9">
    <location>
        <begin position="193"/>
        <end position="239"/>
    </location>
</feature>
<accession>A0A163K2S2</accession>
<feature type="region of interest" description="Disordered" evidence="9">
    <location>
        <begin position="1"/>
        <end position="22"/>
    </location>
</feature>
<dbReference type="AlphaFoldDB" id="A0A163K2S2"/>
<dbReference type="InterPro" id="IPR001841">
    <property type="entry name" value="Znf_RING"/>
</dbReference>
<gene>
    <name evidence="11" type="primary">ABSGL_09647.1 scaffold 11583</name>
</gene>
<keyword evidence="3" id="KW-0808">Transferase</keyword>
<evidence type="ECO:0000313" key="11">
    <source>
        <dbReference type="EMBL" id="SAM03793.1"/>
    </source>
</evidence>
<protein>
    <recommendedName>
        <fullName evidence="2">RING-type E3 ubiquitin transferase</fullName>
        <ecNumber evidence="2">2.3.2.27</ecNumber>
    </recommendedName>
</protein>
<dbReference type="EC" id="2.3.2.27" evidence="2"/>
<feature type="region of interest" description="Disordered" evidence="9">
    <location>
        <begin position="57"/>
        <end position="78"/>
    </location>
</feature>
<dbReference type="EMBL" id="LT554300">
    <property type="protein sequence ID" value="SAM03793.1"/>
    <property type="molecule type" value="Genomic_DNA"/>
</dbReference>
<feature type="region of interest" description="Disordered" evidence="9">
    <location>
        <begin position="374"/>
        <end position="421"/>
    </location>
</feature>
<dbReference type="Pfam" id="PF13639">
    <property type="entry name" value="zf-RING_2"/>
    <property type="match status" value="1"/>
</dbReference>
<evidence type="ECO:0000256" key="6">
    <source>
        <dbReference type="ARBA" id="ARBA00022786"/>
    </source>
</evidence>
<feature type="compositionally biased region" description="Low complexity" evidence="9">
    <location>
        <begin position="395"/>
        <end position="421"/>
    </location>
</feature>
<comment type="catalytic activity">
    <reaction evidence="1">
        <text>S-ubiquitinyl-[E2 ubiquitin-conjugating enzyme]-L-cysteine + [acceptor protein]-L-lysine = [E2 ubiquitin-conjugating enzyme]-L-cysteine + N(6)-ubiquitinyl-[acceptor protein]-L-lysine.</text>
        <dbReference type="EC" id="2.3.2.27"/>
    </reaction>
</comment>
<evidence type="ECO:0000256" key="1">
    <source>
        <dbReference type="ARBA" id="ARBA00000900"/>
    </source>
</evidence>
<dbReference type="OrthoDB" id="8062037at2759"/>
<proteinExistence type="predicted"/>
<keyword evidence="4" id="KW-0479">Metal-binding</keyword>
<dbReference type="InParanoid" id="A0A163K2S2"/>
<feature type="compositionally biased region" description="Polar residues" evidence="9">
    <location>
        <begin position="383"/>
        <end position="394"/>
    </location>
</feature>
<keyword evidence="5 8" id="KW-0863">Zinc-finger</keyword>
<reference evidence="11" key="1">
    <citation type="submission" date="2016-04" db="EMBL/GenBank/DDBJ databases">
        <authorList>
            <person name="Evans L.H."/>
            <person name="Alamgir A."/>
            <person name="Owens N."/>
            <person name="Weber N.D."/>
            <person name="Virtaneva K."/>
            <person name="Barbian K."/>
            <person name="Babar A."/>
            <person name="Rosenke K."/>
        </authorList>
    </citation>
    <scope>NUCLEOTIDE SEQUENCE [LARGE SCALE GENOMIC DNA]</scope>
    <source>
        <strain evidence="11">CBS 101.48</strain>
    </source>
</reference>
<keyword evidence="6" id="KW-0833">Ubl conjugation pathway</keyword>
<dbReference type="PANTHER" id="PTHR15710">
    <property type="entry name" value="E3 UBIQUITIN-PROTEIN LIGASE PRAJA"/>
    <property type="match status" value="1"/>
</dbReference>
<dbReference type="PROSITE" id="PS50089">
    <property type="entry name" value="ZF_RING_2"/>
    <property type="match status" value="1"/>
</dbReference>